<gene>
    <name evidence="1" type="ORF">MILVUS5_LOCUS23369</name>
</gene>
<dbReference type="EMBL" id="CASHSV030000217">
    <property type="protein sequence ID" value="CAJ2656686.1"/>
    <property type="molecule type" value="Genomic_DNA"/>
</dbReference>
<reference evidence="1" key="1">
    <citation type="submission" date="2023-10" db="EMBL/GenBank/DDBJ databases">
        <authorList>
            <person name="Rodriguez Cubillos JULIANA M."/>
            <person name="De Vega J."/>
        </authorList>
    </citation>
    <scope>NUCLEOTIDE SEQUENCE</scope>
</reference>
<evidence type="ECO:0000313" key="2">
    <source>
        <dbReference type="Proteomes" id="UP001177021"/>
    </source>
</evidence>
<name>A0ACB0KJZ9_TRIPR</name>
<comment type="caution">
    <text evidence="1">The sequence shown here is derived from an EMBL/GenBank/DDBJ whole genome shotgun (WGS) entry which is preliminary data.</text>
</comment>
<sequence>MGRDGGDWTEVRPRRWKERRQMKGGFNGFRQRSHSRGRSLSPNRRYPFCTGHNRDQMVSRDSDRSIRYRSRYGKEDDRRHHCYSPQPSLRTDHHQHHDRRQRCSSCYTGSRRQASYHRRYRNHNEDHITGSGLAHNKVCVNDVVLGSLESGSGTEKLQGCDKDNLGTDLKRPFSGAENGGHKKVENVVAKEVRDRPLTTSTAGVGGVADTAKLGPEKKSGEDILAATEKRESNLSEGVNVGDVLVKLRGSQKRVQHKSQQFKTTSIGEHSEYKFPLFEYDLDLETSQHQRPISSRAEPVEDTIVGTAVHVTVCVDKNPESGDPSQGSGVGVVRLLWGQSIQATEENQSSASVNNDWENSVVMQGNNRMAVDDVWGVGKAIGVKFQGDNSNMFSVLSRTSKGKLTGGGSTTKRCKSFQ</sequence>
<organism evidence="1 2">
    <name type="scientific">Trifolium pratense</name>
    <name type="common">Red clover</name>
    <dbReference type="NCBI Taxonomy" id="57577"/>
    <lineage>
        <taxon>Eukaryota</taxon>
        <taxon>Viridiplantae</taxon>
        <taxon>Streptophyta</taxon>
        <taxon>Embryophyta</taxon>
        <taxon>Tracheophyta</taxon>
        <taxon>Spermatophyta</taxon>
        <taxon>Magnoliopsida</taxon>
        <taxon>eudicotyledons</taxon>
        <taxon>Gunneridae</taxon>
        <taxon>Pentapetalae</taxon>
        <taxon>rosids</taxon>
        <taxon>fabids</taxon>
        <taxon>Fabales</taxon>
        <taxon>Fabaceae</taxon>
        <taxon>Papilionoideae</taxon>
        <taxon>50 kb inversion clade</taxon>
        <taxon>NPAAA clade</taxon>
        <taxon>Hologalegina</taxon>
        <taxon>IRL clade</taxon>
        <taxon>Trifolieae</taxon>
        <taxon>Trifolium</taxon>
    </lineage>
</organism>
<dbReference type="Proteomes" id="UP001177021">
    <property type="component" value="Unassembled WGS sequence"/>
</dbReference>
<proteinExistence type="predicted"/>
<keyword evidence="2" id="KW-1185">Reference proteome</keyword>
<protein>
    <submittedName>
        <fullName evidence="1">Uncharacterized protein</fullName>
    </submittedName>
</protein>
<evidence type="ECO:0000313" key="1">
    <source>
        <dbReference type="EMBL" id="CAJ2656686.1"/>
    </source>
</evidence>
<accession>A0ACB0KJZ9</accession>